<gene>
    <name evidence="4" type="ORF">HXK21_01975</name>
</gene>
<dbReference type="SUPFAM" id="SSF140931">
    <property type="entry name" value="Fic-like"/>
    <property type="match status" value="1"/>
</dbReference>
<feature type="binding site" evidence="2">
    <location>
        <begin position="270"/>
        <end position="277"/>
    </location>
    <ligand>
        <name>ATP</name>
        <dbReference type="ChEBI" id="CHEBI:30616"/>
    </ligand>
</feature>
<dbReference type="RefSeq" id="WP_303762948.1">
    <property type="nucleotide sequence ID" value="NZ_JABZGR010000003.1"/>
</dbReference>
<name>A0A929RV43_9BACT</name>
<dbReference type="EMBL" id="JABZGR010000003">
    <property type="protein sequence ID" value="MBF0969800.1"/>
    <property type="molecule type" value="Genomic_DNA"/>
</dbReference>
<dbReference type="InterPro" id="IPR040198">
    <property type="entry name" value="Fido_containing"/>
</dbReference>
<dbReference type="Gene3D" id="1.10.3290.10">
    <property type="entry name" value="Fido-like domain"/>
    <property type="match status" value="1"/>
</dbReference>
<evidence type="ECO:0000313" key="4">
    <source>
        <dbReference type="EMBL" id="MBF0969800.1"/>
    </source>
</evidence>
<dbReference type="InterPro" id="IPR036597">
    <property type="entry name" value="Fido-like_dom_sf"/>
</dbReference>
<dbReference type="GO" id="GO:0005524">
    <property type="term" value="F:ATP binding"/>
    <property type="evidence" value="ECO:0007669"/>
    <property type="project" value="UniProtKB-KW"/>
</dbReference>
<feature type="binding site" evidence="2">
    <location>
        <begin position="211"/>
        <end position="221"/>
    </location>
    <ligand>
        <name>ATP</name>
        <dbReference type="ChEBI" id="CHEBI:30616"/>
    </ligand>
</feature>
<sequence>MSAIESPPKIKQEDLLKAVLNQSDQTLTVLIEELNETYAYWDVVKYKQLPEGYTHKQLWTALKASRIANRIDVWPKYDIRLHITNAMQRMCHAFDMNFGGSWGADELLPAEDKERYLVSSLMEEAIFSSQMEGAVTTRRVAKDMLRKAISPKDKSQQMIVNNYRTIQYVVENQKMPLTPERLLHIHQLMTEHTLDDPQAAGRFRTNDEVVVADGITHDIVHCPPSHTEIPSFVEDLCQFFNDEKPKVFIHPIIRGIIIHFMLAYMHPFVDGNGRTARALFYWFLLKQGYWLTEFLSISRVIAKSKKAYEKSFLYTEADDNDIGYFVAYNLRVLDLSFKQLQSYLLKKQKEKRAANAFLSLGGINERQAELIQLFIDNPKEIITVKYVQSKFRVSPTTAKNDIIGLVERQLLCEFAFNKVKKGYRRSEHFEDALRTLQG</sequence>
<evidence type="ECO:0000313" key="5">
    <source>
        <dbReference type="Proteomes" id="UP000704068"/>
    </source>
</evidence>
<dbReference type="AlphaFoldDB" id="A0A929RV43"/>
<comment type="caution">
    <text evidence="4">The sequence shown here is derived from an EMBL/GenBank/DDBJ whole genome shotgun (WGS) entry which is preliminary data.</text>
</comment>
<organism evidence="4 5">
    <name type="scientific">Alloprevotella tannerae</name>
    <dbReference type="NCBI Taxonomy" id="76122"/>
    <lineage>
        <taxon>Bacteria</taxon>
        <taxon>Pseudomonadati</taxon>
        <taxon>Bacteroidota</taxon>
        <taxon>Bacteroidia</taxon>
        <taxon>Bacteroidales</taxon>
        <taxon>Prevotellaceae</taxon>
        <taxon>Alloprevotella</taxon>
    </lineage>
</organism>
<reference evidence="4" key="1">
    <citation type="submission" date="2020-04" db="EMBL/GenBank/DDBJ databases">
        <title>Deep metagenomics examines the oral microbiome during advanced dental caries in children, revealing novel taxa and co-occurrences with host molecules.</title>
        <authorList>
            <person name="Baker J.L."/>
            <person name="Morton J.T."/>
            <person name="Dinis M."/>
            <person name="Alvarez R."/>
            <person name="Tran N.C."/>
            <person name="Knight R."/>
            <person name="Edlund A."/>
        </authorList>
    </citation>
    <scope>NUCLEOTIDE SEQUENCE</scope>
    <source>
        <strain evidence="4">JCVI_34_bin.1</strain>
    </source>
</reference>
<proteinExistence type="predicted"/>
<dbReference type="InterPro" id="IPR003812">
    <property type="entry name" value="Fido"/>
</dbReference>
<keyword evidence="2" id="KW-0547">Nucleotide-binding</keyword>
<dbReference type="PANTHER" id="PTHR13504:SF38">
    <property type="entry name" value="FIDO DOMAIN-CONTAINING PROTEIN"/>
    <property type="match status" value="1"/>
</dbReference>
<dbReference type="Proteomes" id="UP000704068">
    <property type="component" value="Unassembled WGS sequence"/>
</dbReference>
<protein>
    <submittedName>
        <fullName evidence="4">Fic family protein</fullName>
    </submittedName>
</protein>
<dbReference type="Pfam" id="PF02661">
    <property type="entry name" value="Fic"/>
    <property type="match status" value="1"/>
</dbReference>
<feature type="active site" evidence="1">
    <location>
        <position position="266"/>
    </location>
</feature>
<feature type="domain" description="Fido" evidence="3">
    <location>
        <begin position="177"/>
        <end position="331"/>
    </location>
</feature>
<dbReference type="PANTHER" id="PTHR13504">
    <property type="entry name" value="FIDO DOMAIN-CONTAINING PROTEIN DDB_G0283145"/>
    <property type="match status" value="1"/>
</dbReference>
<dbReference type="PROSITE" id="PS51459">
    <property type="entry name" value="FIDO"/>
    <property type="match status" value="1"/>
</dbReference>
<evidence type="ECO:0000259" key="3">
    <source>
        <dbReference type="PROSITE" id="PS51459"/>
    </source>
</evidence>
<keyword evidence="2" id="KW-0067">ATP-binding</keyword>
<accession>A0A929RV43</accession>
<evidence type="ECO:0000256" key="2">
    <source>
        <dbReference type="PIRSR" id="PIRSR640198-2"/>
    </source>
</evidence>
<evidence type="ECO:0000256" key="1">
    <source>
        <dbReference type="PIRSR" id="PIRSR640198-1"/>
    </source>
</evidence>